<protein>
    <submittedName>
        <fullName evidence="2">Interphotoreceptor retinoid-binding protein</fullName>
    </submittedName>
</protein>
<dbReference type="GO" id="GO:0006508">
    <property type="term" value="P:proteolysis"/>
    <property type="evidence" value="ECO:0007669"/>
    <property type="project" value="InterPro"/>
</dbReference>
<evidence type="ECO:0000313" key="2">
    <source>
        <dbReference type="EMBL" id="GIF83272.1"/>
    </source>
</evidence>
<reference evidence="2 3" key="1">
    <citation type="submission" date="2021-01" db="EMBL/GenBank/DDBJ databases">
        <title>Whole genome shotgun sequence of Catellatospora bangladeshensis NBRC 107357.</title>
        <authorList>
            <person name="Komaki H."/>
            <person name="Tamura T."/>
        </authorList>
    </citation>
    <scope>NUCLEOTIDE SEQUENCE [LARGE SCALE GENOMIC DNA]</scope>
    <source>
        <strain evidence="2 3">NBRC 107357</strain>
    </source>
</reference>
<organism evidence="2 3">
    <name type="scientific">Catellatospora bangladeshensis</name>
    <dbReference type="NCBI Taxonomy" id="310355"/>
    <lineage>
        <taxon>Bacteria</taxon>
        <taxon>Bacillati</taxon>
        <taxon>Actinomycetota</taxon>
        <taxon>Actinomycetes</taxon>
        <taxon>Micromonosporales</taxon>
        <taxon>Micromonosporaceae</taxon>
        <taxon>Catellatospora</taxon>
    </lineage>
</organism>
<feature type="domain" description="Tail specific protease" evidence="1">
    <location>
        <begin position="78"/>
        <end position="276"/>
    </location>
</feature>
<dbReference type="RefSeq" id="WP_203749862.1">
    <property type="nucleotide sequence ID" value="NZ_BONF01000028.1"/>
</dbReference>
<keyword evidence="3" id="KW-1185">Reference proteome</keyword>
<dbReference type="Gene3D" id="3.90.226.10">
    <property type="entry name" value="2-enoyl-CoA Hydratase, Chain A, domain 1"/>
    <property type="match status" value="1"/>
</dbReference>
<dbReference type="Proteomes" id="UP000601223">
    <property type="component" value="Unassembled WGS sequence"/>
</dbReference>
<dbReference type="Gene3D" id="3.30.750.44">
    <property type="match status" value="1"/>
</dbReference>
<dbReference type="EMBL" id="BONF01000028">
    <property type="protein sequence ID" value="GIF83272.1"/>
    <property type="molecule type" value="Genomic_DNA"/>
</dbReference>
<evidence type="ECO:0000313" key="3">
    <source>
        <dbReference type="Proteomes" id="UP000601223"/>
    </source>
</evidence>
<evidence type="ECO:0000259" key="1">
    <source>
        <dbReference type="SMART" id="SM00245"/>
    </source>
</evidence>
<dbReference type="PANTHER" id="PTHR11261">
    <property type="entry name" value="INTERPHOTORECEPTOR RETINOID-BINDING PROTEIN"/>
    <property type="match status" value="1"/>
</dbReference>
<dbReference type="Pfam" id="PF11918">
    <property type="entry name" value="Peptidase_S41_N"/>
    <property type="match status" value="1"/>
</dbReference>
<dbReference type="SMART" id="SM00245">
    <property type="entry name" value="TSPc"/>
    <property type="match status" value="1"/>
</dbReference>
<dbReference type="AlphaFoldDB" id="A0A8J3JME7"/>
<gene>
    <name evidence="2" type="ORF">Cba03nite_46210</name>
</gene>
<dbReference type="InterPro" id="IPR029045">
    <property type="entry name" value="ClpP/crotonase-like_dom_sf"/>
</dbReference>
<dbReference type="GO" id="GO:0008236">
    <property type="term" value="F:serine-type peptidase activity"/>
    <property type="evidence" value="ECO:0007669"/>
    <property type="project" value="InterPro"/>
</dbReference>
<sequence>MPHTRVERAVALLCEHYVFPERAAAAAADVRDRLAAGEYDGLDEPALAEALTARLAAHCADRHLRLTVRDGQPHEPLSAEAAQELWRERLRLSNHGIARVERLGGNIGYLDLRLVTEAAGGGRAIAAAMELVSHTEALLIDLRRNRGGSPDGVIFWTSYLFPDGQTHLNSITSAATGLTRQYWSLAYLPGERYLDRPVYVLTSGSTFSAGEELCYNLQAQGRAVLVGETTRGGAHPTDAFPITPTLQIWVPTARSVNPVTGTNWEGTGVTPDLAVPAEQAYPVAYRAALEHVLASTGSAIVRDEAREALAELG</sequence>
<dbReference type="CDD" id="cd07563">
    <property type="entry name" value="Peptidase_S41_IRBP"/>
    <property type="match status" value="1"/>
</dbReference>
<dbReference type="InterPro" id="IPR005151">
    <property type="entry name" value="Tail-specific_protease"/>
</dbReference>
<accession>A0A8J3JME7</accession>
<proteinExistence type="predicted"/>
<comment type="caution">
    <text evidence="2">The sequence shown here is derived from an EMBL/GenBank/DDBJ whole genome shotgun (WGS) entry which is preliminary data.</text>
</comment>
<name>A0A8J3JME7_9ACTN</name>
<dbReference type="SUPFAM" id="SSF52096">
    <property type="entry name" value="ClpP/crotonase"/>
    <property type="match status" value="1"/>
</dbReference>
<dbReference type="PANTHER" id="PTHR11261:SF3">
    <property type="entry name" value="RETINOL-BINDING PROTEIN 3"/>
    <property type="match status" value="1"/>
</dbReference>
<dbReference type="Pfam" id="PF03572">
    <property type="entry name" value="Peptidase_S41"/>
    <property type="match status" value="1"/>
</dbReference>